<dbReference type="FunFam" id="1.10.8.870:FF:000003">
    <property type="entry name" value="Glycerol-3-phosphate dehydrogenase"/>
    <property type="match status" value="1"/>
</dbReference>
<proteinExistence type="inferred from homology"/>
<dbReference type="InterPro" id="IPR006076">
    <property type="entry name" value="FAD-dep_OxRdtase"/>
</dbReference>
<evidence type="ECO:0000256" key="1">
    <source>
        <dbReference type="ARBA" id="ARBA00001974"/>
    </source>
</evidence>
<accession>A0A5B8UBF4</accession>
<evidence type="ECO:0000256" key="8">
    <source>
        <dbReference type="ARBA" id="ARBA00022827"/>
    </source>
</evidence>
<evidence type="ECO:0000259" key="13">
    <source>
        <dbReference type="Pfam" id="PF01266"/>
    </source>
</evidence>
<evidence type="ECO:0000256" key="6">
    <source>
        <dbReference type="ARBA" id="ARBA00022630"/>
    </source>
</evidence>
<dbReference type="GO" id="GO:0046168">
    <property type="term" value="P:glycerol-3-phosphate catabolic process"/>
    <property type="evidence" value="ECO:0007669"/>
    <property type="project" value="TreeGrafter"/>
</dbReference>
<dbReference type="InterPro" id="IPR036188">
    <property type="entry name" value="FAD/NAD-bd_sf"/>
</dbReference>
<evidence type="ECO:0000256" key="7">
    <source>
        <dbReference type="ARBA" id="ARBA00022798"/>
    </source>
</evidence>
<keyword evidence="8" id="KW-0274">FAD</keyword>
<dbReference type="GO" id="GO:0006071">
    <property type="term" value="P:glycerol metabolic process"/>
    <property type="evidence" value="ECO:0007669"/>
    <property type="project" value="UniProtKB-KW"/>
</dbReference>
<dbReference type="Gene3D" id="3.50.50.60">
    <property type="entry name" value="FAD/NAD(P)-binding domain"/>
    <property type="match status" value="1"/>
</dbReference>
<evidence type="ECO:0000256" key="5">
    <source>
        <dbReference type="ARBA" id="ARBA00022490"/>
    </source>
</evidence>
<gene>
    <name evidence="15" type="ORF">FSW04_24835</name>
</gene>
<evidence type="ECO:0000259" key="14">
    <source>
        <dbReference type="Pfam" id="PF16901"/>
    </source>
</evidence>
<dbReference type="PROSITE" id="PS00978">
    <property type="entry name" value="FAD_G3PDH_2"/>
    <property type="match status" value="1"/>
</dbReference>
<keyword evidence="9 11" id="KW-0560">Oxidoreductase</keyword>
<sequence length="604" mass="65337">MTAVQGALNPSSRAQALARIADEEFDIAIVGGGVVGTGAALDAVSRGLSVALVEARDIASGTSSRSSKLIHGGLRYLEQLDFALVREALHERALMLDRLAPHLVRPLPFLALLSHRGWERPYVGAGLVLYDAMGTALGRGRGVPAQRHYTRAQTLRKFPALRKDAFTGSIRYYDAQVDDARHTMFLARTAAAYGAQIATRTQAVGFLREGEHVTGVKLRDLEDAGGEPIELRARQTINATGVWTDDTQDMVGARGQFHVRASKGIHLLVPRDRIHGDSALTIRTEKSVLFVIPWGRHWILGTTDTDWELDKSHPAASRKDIDYILDHVNRYLVTPLGHDDVEGVYAGLRPLLAGESEGTSALSREHVVAHPVPGLVAVAGGKYTTYRVMAKDAVDAAVHGLERDVPESVTDRVPLLGADGYVARFNAREHLAEASGLHVARIEHLLHRYGTLVDDLLELIAEDPDLGRPLLGADDYLAVEILYAATHEGAAHLEDVLTRRTRISIETWDRGLSAAEPAARLVAGPLGWDEDQIERELQHYRARVAAERESQQQDDDLGADSARLGAPDVAPTLPVERLPVARPPAGAEAVGAHDPAGEPVAPGG</sequence>
<keyword evidence="5" id="KW-0963">Cytoplasm</keyword>
<feature type="domain" description="Alpha-glycerophosphate oxidase C-terminal" evidence="14">
    <location>
        <begin position="408"/>
        <end position="532"/>
    </location>
</feature>
<name>A0A5B8UBF4_9ACTN</name>
<dbReference type="InterPro" id="IPR000447">
    <property type="entry name" value="G3P_DH_FAD-dep"/>
</dbReference>
<evidence type="ECO:0000256" key="9">
    <source>
        <dbReference type="ARBA" id="ARBA00023002"/>
    </source>
</evidence>
<dbReference type="PANTHER" id="PTHR11985">
    <property type="entry name" value="GLYCEROL-3-PHOSPHATE DEHYDROGENASE"/>
    <property type="match status" value="1"/>
</dbReference>
<dbReference type="Pfam" id="PF01266">
    <property type="entry name" value="DAO"/>
    <property type="match status" value="1"/>
</dbReference>
<feature type="domain" description="FAD dependent oxidoreductase" evidence="13">
    <location>
        <begin position="26"/>
        <end position="386"/>
    </location>
</feature>
<comment type="subcellular location">
    <subcellularLocation>
        <location evidence="2">Cytoplasm</location>
    </subcellularLocation>
</comment>
<keyword evidence="16" id="KW-1185">Reference proteome</keyword>
<dbReference type="SUPFAM" id="SSF51905">
    <property type="entry name" value="FAD/NAD(P)-binding domain"/>
    <property type="match status" value="1"/>
</dbReference>
<comment type="similarity">
    <text evidence="3 11">Belongs to the FAD-dependent glycerol-3-phosphate dehydrogenase family.</text>
</comment>
<dbReference type="PRINTS" id="PR01001">
    <property type="entry name" value="FADG3PDH"/>
</dbReference>
<evidence type="ECO:0000313" key="16">
    <source>
        <dbReference type="Proteomes" id="UP000321805"/>
    </source>
</evidence>
<evidence type="ECO:0000256" key="4">
    <source>
        <dbReference type="ARBA" id="ARBA00013029"/>
    </source>
</evidence>
<evidence type="ECO:0000256" key="11">
    <source>
        <dbReference type="RuleBase" id="RU361217"/>
    </source>
</evidence>
<evidence type="ECO:0000256" key="10">
    <source>
        <dbReference type="ARBA" id="ARBA00049055"/>
    </source>
</evidence>
<reference evidence="15 16" key="1">
    <citation type="journal article" date="2018" name="J. Microbiol.">
        <title>Baekduia soli gen. nov., sp. nov., a novel bacterium isolated from the soil of Baekdu Mountain and proposal of a novel family name, Baekduiaceae fam. nov.</title>
        <authorList>
            <person name="An D.S."/>
            <person name="Siddiqi M.Z."/>
            <person name="Kim K.H."/>
            <person name="Yu H.S."/>
            <person name="Im W.T."/>
        </authorList>
    </citation>
    <scope>NUCLEOTIDE SEQUENCE [LARGE SCALE GENOMIC DNA]</scope>
    <source>
        <strain evidence="15 16">BR7-21</strain>
    </source>
</reference>
<dbReference type="Proteomes" id="UP000321805">
    <property type="component" value="Chromosome"/>
</dbReference>
<evidence type="ECO:0000256" key="3">
    <source>
        <dbReference type="ARBA" id="ARBA00007330"/>
    </source>
</evidence>
<dbReference type="EMBL" id="CP042430">
    <property type="protein sequence ID" value="QEC50486.1"/>
    <property type="molecule type" value="Genomic_DNA"/>
</dbReference>
<dbReference type="Gene3D" id="1.10.8.870">
    <property type="entry name" value="Alpha-glycerophosphate oxidase, cap domain"/>
    <property type="match status" value="1"/>
</dbReference>
<dbReference type="AlphaFoldDB" id="A0A5B8UBF4"/>
<dbReference type="InterPro" id="IPR038299">
    <property type="entry name" value="DAO_C_sf"/>
</dbReference>
<dbReference type="PROSITE" id="PS00977">
    <property type="entry name" value="FAD_G3PDH_1"/>
    <property type="match status" value="1"/>
</dbReference>
<dbReference type="PANTHER" id="PTHR11985:SF31">
    <property type="entry name" value="GLYCEROL-3-PHOSPHATE DEHYDROGENASE 2"/>
    <property type="match status" value="1"/>
</dbReference>
<organism evidence="15 16">
    <name type="scientific">Baekduia soli</name>
    <dbReference type="NCBI Taxonomy" id="496014"/>
    <lineage>
        <taxon>Bacteria</taxon>
        <taxon>Bacillati</taxon>
        <taxon>Actinomycetota</taxon>
        <taxon>Thermoleophilia</taxon>
        <taxon>Solirubrobacterales</taxon>
        <taxon>Baekduiaceae</taxon>
        <taxon>Baekduia</taxon>
    </lineage>
</organism>
<dbReference type="EC" id="1.1.5.3" evidence="4 11"/>
<protein>
    <recommendedName>
        <fullName evidence="4 11">Glycerol-3-phosphate dehydrogenase</fullName>
        <ecNumber evidence="4 11">1.1.5.3</ecNumber>
    </recommendedName>
</protein>
<feature type="region of interest" description="Disordered" evidence="12">
    <location>
        <begin position="545"/>
        <end position="604"/>
    </location>
</feature>
<dbReference type="InterPro" id="IPR031656">
    <property type="entry name" value="DAO_C"/>
</dbReference>
<dbReference type="GO" id="GO:0009331">
    <property type="term" value="C:glycerol-3-phosphate dehydrogenase (FAD) complex"/>
    <property type="evidence" value="ECO:0007669"/>
    <property type="project" value="UniProtKB-UniRule"/>
</dbReference>
<comment type="catalytic activity">
    <reaction evidence="10 11">
        <text>a quinone + sn-glycerol 3-phosphate = dihydroxyacetone phosphate + a quinol</text>
        <dbReference type="Rhea" id="RHEA:18977"/>
        <dbReference type="ChEBI" id="CHEBI:24646"/>
        <dbReference type="ChEBI" id="CHEBI:57597"/>
        <dbReference type="ChEBI" id="CHEBI:57642"/>
        <dbReference type="ChEBI" id="CHEBI:132124"/>
        <dbReference type="EC" id="1.1.5.3"/>
    </reaction>
</comment>
<keyword evidence="6 11" id="KW-0285">Flavoprotein</keyword>
<dbReference type="Gene3D" id="3.30.9.10">
    <property type="entry name" value="D-Amino Acid Oxidase, subunit A, domain 2"/>
    <property type="match status" value="1"/>
</dbReference>
<evidence type="ECO:0000256" key="12">
    <source>
        <dbReference type="SAM" id="MobiDB-lite"/>
    </source>
</evidence>
<keyword evidence="7" id="KW-0319">Glycerol metabolism</keyword>
<evidence type="ECO:0000313" key="15">
    <source>
        <dbReference type="EMBL" id="QEC50486.1"/>
    </source>
</evidence>
<evidence type="ECO:0000256" key="2">
    <source>
        <dbReference type="ARBA" id="ARBA00004496"/>
    </source>
</evidence>
<comment type="cofactor">
    <cofactor evidence="1 11">
        <name>FAD</name>
        <dbReference type="ChEBI" id="CHEBI:57692"/>
    </cofactor>
</comment>
<dbReference type="GO" id="GO:0004368">
    <property type="term" value="F:glycerol-3-phosphate dehydrogenase (quinone) activity"/>
    <property type="evidence" value="ECO:0007669"/>
    <property type="project" value="UniProtKB-EC"/>
</dbReference>
<dbReference type="Pfam" id="PF16901">
    <property type="entry name" value="DAO_C"/>
    <property type="match status" value="1"/>
</dbReference>
<dbReference type="OrthoDB" id="9766796at2"/>
<dbReference type="KEGG" id="bsol:FSW04_24835"/>